<evidence type="ECO:0000313" key="1">
    <source>
        <dbReference type="EMBL" id="KAK4767752.1"/>
    </source>
</evidence>
<name>A0AAN7KRK1_9MYRT</name>
<accession>A0AAN7KRK1</accession>
<evidence type="ECO:0000313" key="2">
    <source>
        <dbReference type="Proteomes" id="UP001345219"/>
    </source>
</evidence>
<sequence length="92" mass="9884">MPKAHNGSETLMDRASSAHNLFRFMPVHESVIIGQGWNSGIPAYLLTSSALSLPLFSLSVLCSSRSNGEQFNIPNLHVGTLDSAMITPLSLT</sequence>
<dbReference type="Proteomes" id="UP001345219">
    <property type="component" value="Chromosome 3"/>
</dbReference>
<reference evidence="1 2" key="1">
    <citation type="journal article" date="2023" name="Hortic Res">
        <title>Pangenome of water caltrop reveals structural variations and asymmetric subgenome divergence after allopolyploidization.</title>
        <authorList>
            <person name="Zhang X."/>
            <person name="Chen Y."/>
            <person name="Wang L."/>
            <person name="Yuan Y."/>
            <person name="Fang M."/>
            <person name="Shi L."/>
            <person name="Lu R."/>
            <person name="Comes H.P."/>
            <person name="Ma Y."/>
            <person name="Chen Y."/>
            <person name="Huang G."/>
            <person name="Zhou Y."/>
            <person name="Zheng Z."/>
            <person name="Qiu Y."/>
        </authorList>
    </citation>
    <scope>NUCLEOTIDE SEQUENCE [LARGE SCALE GENOMIC DNA]</scope>
    <source>
        <tissue evidence="1">Roots</tissue>
    </source>
</reference>
<protein>
    <submittedName>
        <fullName evidence="1">Uncharacterized protein</fullName>
    </submittedName>
</protein>
<gene>
    <name evidence="1" type="ORF">SAY87_002893</name>
</gene>
<organism evidence="1 2">
    <name type="scientific">Trapa incisa</name>
    <dbReference type="NCBI Taxonomy" id="236973"/>
    <lineage>
        <taxon>Eukaryota</taxon>
        <taxon>Viridiplantae</taxon>
        <taxon>Streptophyta</taxon>
        <taxon>Embryophyta</taxon>
        <taxon>Tracheophyta</taxon>
        <taxon>Spermatophyta</taxon>
        <taxon>Magnoliopsida</taxon>
        <taxon>eudicotyledons</taxon>
        <taxon>Gunneridae</taxon>
        <taxon>Pentapetalae</taxon>
        <taxon>rosids</taxon>
        <taxon>malvids</taxon>
        <taxon>Myrtales</taxon>
        <taxon>Lythraceae</taxon>
        <taxon>Trapa</taxon>
    </lineage>
</organism>
<dbReference type="AlphaFoldDB" id="A0AAN7KRK1"/>
<keyword evidence="2" id="KW-1185">Reference proteome</keyword>
<comment type="caution">
    <text evidence="1">The sequence shown here is derived from an EMBL/GenBank/DDBJ whole genome shotgun (WGS) entry which is preliminary data.</text>
</comment>
<dbReference type="EMBL" id="JAXIOK010000006">
    <property type="protein sequence ID" value="KAK4767752.1"/>
    <property type="molecule type" value="Genomic_DNA"/>
</dbReference>
<proteinExistence type="predicted"/>